<feature type="transmembrane region" description="Helical" evidence="1">
    <location>
        <begin position="158"/>
        <end position="176"/>
    </location>
</feature>
<feature type="transmembrane region" description="Helical" evidence="1">
    <location>
        <begin position="286"/>
        <end position="305"/>
    </location>
</feature>
<proteinExistence type="predicted"/>
<feature type="transmembrane region" description="Helical" evidence="1">
    <location>
        <begin position="101"/>
        <end position="120"/>
    </location>
</feature>
<evidence type="ECO:0000313" key="3">
    <source>
        <dbReference type="Proteomes" id="UP000198922"/>
    </source>
</evidence>
<sequence length="568" mass="60211">MFGTDPAMGNTVFSVGRARLDLVLALAATAVMAALAYALAGSPGANGIDDAAITRSYAQNIAAGHGFVYNVGGERVEGATSLLWTLALVPLYRSGLPVEPLILGLGFTLSVIAVALALRLARRLGAGLPPAAVTAGLLIGLAGLPGFFIWSVWSMMEIALWTALILWLLDRLTAALEAPEPARRPDPALLAAAFLLPLTRPEGVAVATGLALGALALRPLAWRGLAGAALAAPLSAAVLTLGRLAYFGQPFPNTYYAKVSADRLQNAFDGAKYLASFLFGHPFAEALVLAWLALAALAVAALWRGRRAAAAAPGRRSLVLCATALFGLLATYVMLGGDHFAMWRFYQPAMPLLVMPLALAVGWLAGPAPAAARRALPVLALAVAAGWVAMNAAAFRQERFRIAWEYSLSARGEAFGRYLNSFSPQPLLGVVAAGGIALTYEGEMRDLMGLNWVAMAHAKPIKTGMRNHASFDPGVFWTDPPQLIAQYHKAECQRRGWTEPAMAGATGVRQMLRQERFRATYLPVVMEMEDGRCTTAFAERGWLAATSDPRIVPVGWDDLRLLGEGTGA</sequence>
<keyword evidence="1" id="KW-1133">Transmembrane helix</keyword>
<gene>
    <name evidence="2" type="ORF">SAMN04488567_3589</name>
</gene>
<evidence type="ECO:0000313" key="2">
    <source>
        <dbReference type="EMBL" id="SDF18118.1"/>
    </source>
</evidence>
<feature type="transmembrane region" description="Helical" evidence="1">
    <location>
        <begin position="132"/>
        <end position="152"/>
    </location>
</feature>
<dbReference type="EMBL" id="FNAT01000008">
    <property type="protein sequence ID" value="SDF18118.1"/>
    <property type="molecule type" value="Genomic_DNA"/>
</dbReference>
<dbReference type="AlphaFoldDB" id="A0A1G7IZR6"/>
<keyword evidence="1" id="KW-0812">Transmembrane</keyword>
<reference evidence="3" key="1">
    <citation type="submission" date="2016-10" db="EMBL/GenBank/DDBJ databases">
        <authorList>
            <person name="Varghese N."/>
            <person name="Submissions S."/>
        </authorList>
    </citation>
    <scope>NUCLEOTIDE SEQUENCE [LARGE SCALE GENOMIC DNA]</scope>
    <source>
        <strain evidence="3">DSM 21424</strain>
    </source>
</reference>
<organism evidence="2 3">
    <name type="scientific">Limimaricola pyoseonensis</name>
    <dbReference type="NCBI Taxonomy" id="521013"/>
    <lineage>
        <taxon>Bacteria</taxon>
        <taxon>Pseudomonadati</taxon>
        <taxon>Pseudomonadota</taxon>
        <taxon>Alphaproteobacteria</taxon>
        <taxon>Rhodobacterales</taxon>
        <taxon>Paracoccaceae</taxon>
        <taxon>Limimaricola</taxon>
    </lineage>
</organism>
<feature type="transmembrane region" description="Helical" evidence="1">
    <location>
        <begin position="225"/>
        <end position="246"/>
    </location>
</feature>
<evidence type="ECO:0000256" key="1">
    <source>
        <dbReference type="SAM" id="Phobius"/>
    </source>
</evidence>
<feature type="transmembrane region" description="Helical" evidence="1">
    <location>
        <begin position="378"/>
        <end position="395"/>
    </location>
</feature>
<dbReference type="Proteomes" id="UP000198922">
    <property type="component" value="Unassembled WGS sequence"/>
</dbReference>
<feature type="transmembrane region" description="Helical" evidence="1">
    <location>
        <begin position="317"/>
        <end position="337"/>
    </location>
</feature>
<name>A0A1G7IZR6_9RHOB</name>
<evidence type="ECO:0008006" key="4">
    <source>
        <dbReference type="Google" id="ProtNLM"/>
    </source>
</evidence>
<dbReference type="STRING" id="521013.SAMN04488567_3589"/>
<keyword evidence="1" id="KW-0472">Membrane</keyword>
<feature type="transmembrane region" description="Helical" evidence="1">
    <location>
        <begin position="20"/>
        <end position="40"/>
    </location>
</feature>
<protein>
    <recommendedName>
        <fullName evidence="4">4-amino-4-deoxy-L-arabinose transferase</fullName>
    </recommendedName>
</protein>
<keyword evidence="3" id="KW-1185">Reference proteome</keyword>
<feature type="transmembrane region" description="Helical" evidence="1">
    <location>
        <begin position="349"/>
        <end position="366"/>
    </location>
</feature>
<accession>A0A1G7IZR6</accession>